<protein>
    <submittedName>
        <fullName evidence="1">Uncharacterized protein</fullName>
    </submittedName>
</protein>
<evidence type="ECO:0000313" key="1">
    <source>
        <dbReference type="EMBL" id="RNF33216.1"/>
    </source>
</evidence>
<comment type="caution">
    <text evidence="1">The sequence shown here is derived from an EMBL/GenBank/DDBJ whole genome shotgun (WGS) entry which is preliminary data.</text>
</comment>
<proteinExistence type="predicted"/>
<name>A0A3R7LIK8_9RHOB</name>
<dbReference type="AlphaFoldDB" id="A0A3R7LIK8"/>
<reference evidence="1" key="1">
    <citation type="submission" date="2018-05" db="EMBL/GenBank/DDBJ databases">
        <title>Reclassification of Methylarcula marina and Methylarcula terricola as Paracoccus methylarcula sp.nov., comb.nov. and Paracoccus terricola comb.nov.</title>
        <authorList>
            <person name="Shmareva M.N."/>
            <person name="Doronina N.V."/>
            <person name="Vasilenko O.V."/>
            <person name="Tarlachkov S.V."/>
            <person name="Trotsenko Y.A."/>
        </authorList>
    </citation>
    <scope>NUCLEOTIDE SEQUENCE [LARGE SCALE GENOMIC DNA]</scope>
    <source>
        <strain evidence="1">VKM B-2159</strain>
    </source>
</reference>
<organism evidence="1 2">
    <name type="scientific">Paracoccus methylarcula</name>
    <dbReference type="NCBI Taxonomy" id="72022"/>
    <lineage>
        <taxon>Bacteria</taxon>
        <taxon>Pseudomonadati</taxon>
        <taxon>Pseudomonadota</taxon>
        <taxon>Alphaproteobacteria</taxon>
        <taxon>Rhodobacterales</taxon>
        <taxon>Paracoccaceae</taxon>
        <taxon>Paracoccus</taxon>
    </lineage>
</organism>
<gene>
    <name evidence="1" type="ORF">A7A09_017435</name>
</gene>
<dbReference type="EMBL" id="PXNQ02000012">
    <property type="protein sequence ID" value="RNF33216.1"/>
    <property type="molecule type" value="Genomic_DNA"/>
</dbReference>
<dbReference type="Proteomes" id="UP000238137">
    <property type="component" value="Unassembled WGS sequence"/>
</dbReference>
<keyword evidence="2" id="KW-1185">Reference proteome</keyword>
<accession>A0A3R7LIK8</accession>
<sequence length="131" mass="14200">MPMTAGISAMARMEHGMAGVKLGSARVEMRQSCQLSTSRHPVPGAPASLVLDARQHFTPGTTHSPGMSYVCAIALTRPDAAHPPQRVLDQETTMTNHNKMLHGIRGFFLALVREKAMTAPRLSDELGRNAR</sequence>
<evidence type="ECO:0000313" key="2">
    <source>
        <dbReference type="Proteomes" id="UP000238137"/>
    </source>
</evidence>